<name>A0A4Y7PKI6_9AGAM</name>
<keyword evidence="4" id="KW-1185">Reference proteome</keyword>
<feature type="region of interest" description="Disordered" evidence="1">
    <location>
        <begin position="1"/>
        <end position="20"/>
    </location>
</feature>
<keyword evidence="2" id="KW-0472">Membrane</keyword>
<keyword evidence="2" id="KW-0812">Transmembrane</keyword>
<organism evidence="3 4">
    <name type="scientific">Rickenella mellea</name>
    <dbReference type="NCBI Taxonomy" id="50990"/>
    <lineage>
        <taxon>Eukaryota</taxon>
        <taxon>Fungi</taxon>
        <taxon>Dikarya</taxon>
        <taxon>Basidiomycota</taxon>
        <taxon>Agaricomycotina</taxon>
        <taxon>Agaricomycetes</taxon>
        <taxon>Hymenochaetales</taxon>
        <taxon>Rickenellaceae</taxon>
        <taxon>Rickenella</taxon>
    </lineage>
</organism>
<dbReference type="AlphaFoldDB" id="A0A4Y7PKI6"/>
<dbReference type="EMBL" id="ML170293">
    <property type="protein sequence ID" value="TDL15059.1"/>
    <property type="molecule type" value="Genomic_DNA"/>
</dbReference>
<proteinExistence type="predicted"/>
<dbReference type="OrthoDB" id="3268450at2759"/>
<feature type="transmembrane region" description="Helical" evidence="2">
    <location>
        <begin position="50"/>
        <end position="70"/>
    </location>
</feature>
<dbReference type="Proteomes" id="UP000294933">
    <property type="component" value="Unassembled WGS sequence"/>
</dbReference>
<sequence length="127" mass="14135">MDVHPDLEQGLVTPPTSQLQQHPLHYDPAMYNATAPSTPSTHSWRHPKLTGYRILVIALTASFGISKAVLSYEGLSIIPTTLDWMFGVLGVLGLYWLGLYEKTSPNALPWLFEKDYLCLFAKQSSAT</sequence>
<evidence type="ECO:0000313" key="3">
    <source>
        <dbReference type="EMBL" id="TDL15059.1"/>
    </source>
</evidence>
<keyword evidence="2" id="KW-1133">Transmembrane helix</keyword>
<feature type="transmembrane region" description="Helical" evidence="2">
    <location>
        <begin position="82"/>
        <end position="100"/>
    </location>
</feature>
<protein>
    <submittedName>
        <fullName evidence="3">Uncharacterized protein</fullName>
    </submittedName>
</protein>
<reference evidence="3 4" key="1">
    <citation type="submission" date="2018-06" db="EMBL/GenBank/DDBJ databases">
        <title>A transcriptomic atlas of mushroom development highlights an independent origin of complex multicellularity.</title>
        <authorList>
            <consortium name="DOE Joint Genome Institute"/>
            <person name="Krizsan K."/>
            <person name="Almasi E."/>
            <person name="Merenyi Z."/>
            <person name="Sahu N."/>
            <person name="Viragh M."/>
            <person name="Koszo T."/>
            <person name="Mondo S."/>
            <person name="Kiss B."/>
            <person name="Balint B."/>
            <person name="Kues U."/>
            <person name="Barry K."/>
            <person name="Hegedus J.C."/>
            <person name="Henrissat B."/>
            <person name="Johnson J."/>
            <person name="Lipzen A."/>
            <person name="Ohm R."/>
            <person name="Nagy I."/>
            <person name="Pangilinan J."/>
            <person name="Yan J."/>
            <person name="Xiong Y."/>
            <person name="Grigoriev I.V."/>
            <person name="Hibbett D.S."/>
            <person name="Nagy L.G."/>
        </authorList>
    </citation>
    <scope>NUCLEOTIDE SEQUENCE [LARGE SCALE GENOMIC DNA]</scope>
    <source>
        <strain evidence="3 4">SZMC22713</strain>
    </source>
</reference>
<dbReference type="VEuPathDB" id="FungiDB:BD410DRAFT_140106"/>
<gene>
    <name evidence="3" type="ORF">BD410DRAFT_140106</name>
</gene>
<evidence type="ECO:0000313" key="4">
    <source>
        <dbReference type="Proteomes" id="UP000294933"/>
    </source>
</evidence>
<evidence type="ECO:0000256" key="2">
    <source>
        <dbReference type="SAM" id="Phobius"/>
    </source>
</evidence>
<accession>A0A4Y7PKI6</accession>
<evidence type="ECO:0000256" key="1">
    <source>
        <dbReference type="SAM" id="MobiDB-lite"/>
    </source>
</evidence>